<evidence type="ECO:0000313" key="2">
    <source>
        <dbReference type="EMBL" id="GGM09413.1"/>
    </source>
</evidence>
<evidence type="ECO:0000313" key="3">
    <source>
        <dbReference type="Proteomes" id="UP000655589"/>
    </source>
</evidence>
<name>A0A8H9GED1_9MICO</name>
<accession>A0A8H9GED1</accession>
<comment type="caution">
    <text evidence="2">The sequence shown here is derived from an EMBL/GenBank/DDBJ whole genome shotgun (WGS) entry which is preliminary data.</text>
</comment>
<dbReference type="InterPro" id="IPR035903">
    <property type="entry name" value="HesB-like_dom_sf"/>
</dbReference>
<dbReference type="SUPFAM" id="SSF89360">
    <property type="entry name" value="HesB-like domain"/>
    <property type="match status" value="1"/>
</dbReference>
<reference evidence="2" key="1">
    <citation type="journal article" date="2014" name="Int. J. Syst. Evol. Microbiol.">
        <title>Complete genome sequence of Corynebacterium casei LMG S-19264T (=DSM 44701T), isolated from a smear-ripened cheese.</title>
        <authorList>
            <consortium name="US DOE Joint Genome Institute (JGI-PGF)"/>
            <person name="Walter F."/>
            <person name="Albersmeier A."/>
            <person name="Kalinowski J."/>
            <person name="Ruckert C."/>
        </authorList>
    </citation>
    <scope>NUCLEOTIDE SEQUENCE</scope>
    <source>
        <strain evidence="2">JCM 3051</strain>
    </source>
</reference>
<proteinExistence type="predicted"/>
<reference evidence="2" key="2">
    <citation type="submission" date="2020-09" db="EMBL/GenBank/DDBJ databases">
        <authorList>
            <person name="Sun Q."/>
            <person name="Ohkuma M."/>
        </authorList>
    </citation>
    <scope>NUCLEOTIDE SEQUENCE</scope>
    <source>
        <strain evidence="2">JCM 3051</strain>
    </source>
</reference>
<dbReference type="InterPro" id="IPR000361">
    <property type="entry name" value="ATAP_core_dom"/>
</dbReference>
<dbReference type="EMBL" id="BMPT01000001">
    <property type="protein sequence ID" value="GGM09413.1"/>
    <property type="molecule type" value="Genomic_DNA"/>
</dbReference>
<evidence type="ECO:0000259" key="1">
    <source>
        <dbReference type="Pfam" id="PF01521"/>
    </source>
</evidence>
<dbReference type="Pfam" id="PF01521">
    <property type="entry name" value="Fe-S_biosyn"/>
    <property type="match status" value="1"/>
</dbReference>
<sequence>MEWSAENQCEELIVLTVTDNARTAVQDLAQQAGVPVEGGLRIAQASGQPGNFELALVPAPQPDDQVVDASGSTNVFVEAQAAPALEALTLDTDPAAEGPGFVLTPSA</sequence>
<gene>
    <name evidence="2" type="ORF">GCM10010102_01520</name>
</gene>
<organism evidence="2 3">
    <name type="scientific">Promicromonospora citrea</name>
    <dbReference type="NCBI Taxonomy" id="43677"/>
    <lineage>
        <taxon>Bacteria</taxon>
        <taxon>Bacillati</taxon>
        <taxon>Actinomycetota</taxon>
        <taxon>Actinomycetes</taxon>
        <taxon>Micrococcales</taxon>
        <taxon>Promicromonosporaceae</taxon>
        <taxon>Promicromonospora</taxon>
    </lineage>
</organism>
<dbReference type="AlphaFoldDB" id="A0A8H9GED1"/>
<dbReference type="Gene3D" id="2.60.300.12">
    <property type="entry name" value="HesB-like domain"/>
    <property type="match status" value="1"/>
</dbReference>
<keyword evidence="3" id="KW-1185">Reference proteome</keyword>
<dbReference type="Proteomes" id="UP000655589">
    <property type="component" value="Unassembled WGS sequence"/>
</dbReference>
<protein>
    <recommendedName>
        <fullName evidence="1">Core domain-containing protein</fullName>
    </recommendedName>
</protein>
<feature type="domain" description="Core" evidence="1">
    <location>
        <begin position="15"/>
        <end position="101"/>
    </location>
</feature>